<sequence length="110" mass="12913">MVTQLQYAIVARCAIDEAEDTAAMMEVVCCWDAFRKELDRSKKIYGADVECEKLFVILTRLLFFSEIQFYWRRKLAQYKNSQNQFAKQAVDRANKLKKVWMEAMNKSSPA</sequence>
<dbReference type="AlphaFoldDB" id="A0A7S3YTL6"/>
<accession>A0A7S3YTL6</accession>
<gene>
    <name evidence="1" type="ORF">LGLO00237_LOCUS13155</name>
</gene>
<evidence type="ECO:0000313" key="1">
    <source>
        <dbReference type="EMBL" id="CAE0661560.1"/>
    </source>
</evidence>
<organism evidence="1">
    <name type="scientific">Lotharella globosa</name>
    <dbReference type="NCBI Taxonomy" id="91324"/>
    <lineage>
        <taxon>Eukaryota</taxon>
        <taxon>Sar</taxon>
        <taxon>Rhizaria</taxon>
        <taxon>Cercozoa</taxon>
        <taxon>Chlorarachniophyceae</taxon>
        <taxon>Lotharella</taxon>
    </lineage>
</organism>
<dbReference type="EMBL" id="HBIV01018134">
    <property type="protein sequence ID" value="CAE0661560.1"/>
    <property type="molecule type" value="Transcribed_RNA"/>
</dbReference>
<name>A0A7S3YTL6_9EUKA</name>
<reference evidence="1" key="1">
    <citation type="submission" date="2021-01" db="EMBL/GenBank/DDBJ databases">
        <authorList>
            <person name="Corre E."/>
            <person name="Pelletier E."/>
            <person name="Niang G."/>
            <person name="Scheremetjew M."/>
            <person name="Finn R."/>
            <person name="Kale V."/>
            <person name="Holt S."/>
            <person name="Cochrane G."/>
            <person name="Meng A."/>
            <person name="Brown T."/>
            <person name="Cohen L."/>
        </authorList>
    </citation>
    <scope>NUCLEOTIDE SEQUENCE</scope>
    <source>
        <strain evidence="1">CCCM811</strain>
    </source>
</reference>
<proteinExistence type="predicted"/>
<protein>
    <submittedName>
        <fullName evidence="1">Uncharacterized protein</fullName>
    </submittedName>
</protein>